<dbReference type="Gene3D" id="3.40.50.1820">
    <property type="entry name" value="alpha/beta hydrolase"/>
    <property type="match status" value="1"/>
</dbReference>
<dbReference type="Proteomes" id="UP000258127">
    <property type="component" value="Chromosome"/>
</dbReference>
<gene>
    <name evidence="2" type="ORF">DZC75_14035</name>
</gene>
<dbReference type="AlphaFoldDB" id="A0AAI8KBW8"/>
<proteinExistence type="predicted"/>
<dbReference type="PANTHER" id="PTHR13136:SF11">
    <property type="entry name" value="TESTIS-EXPRESSED PROTEIN 30"/>
    <property type="match status" value="1"/>
</dbReference>
<accession>A0AAI8KBW8</accession>
<evidence type="ECO:0000313" key="2">
    <source>
        <dbReference type="EMBL" id="AXO89065.1"/>
    </source>
</evidence>
<dbReference type="PANTHER" id="PTHR13136">
    <property type="entry name" value="TESTIS DEVELOPMENT PROTEIN PRTD"/>
    <property type="match status" value="1"/>
</dbReference>
<dbReference type="InterPro" id="IPR046879">
    <property type="entry name" value="KANL3/Tex30_Abhydrolase"/>
</dbReference>
<sequence length="239" mass="25931">MKDGQFACIDSDQWAQVGNIPGLRVDPPQIRGDQTCSWGLILAHGAGAPMDSAFMESMAQRLAGLGVGVIRFEFSYMAERRINGGKRPPNPQPVLLEGWREVYRQVRPLVTGPLAIGGKSMGGRMASLLADELAADALVCLGYPFYAVGKPHKPRVEHLAALRTPTLIVQGERDALGNREAVAGYALSAAIELSWLVAGDHDLKPLKASGFSHDQHLQTAAERVAQFLGERHRPPTLHR</sequence>
<dbReference type="Pfam" id="PF20408">
    <property type="entry name" value="Abhydrolase_11"/>
    <property type="match status" value="1"/>
</dbReference>
<reference evidence="2 3" key="1">
    <citation type="submission" date="2018-08" db="EMBL/GenBank/DDBJ databases">
        <authorList>
            <person name="Lee Y."/>
            <person name="Kakembo D."/>
        </authorList>
    </citation>
    <scope>NUCLEOTIDE SEQUENCE [LARGE SCALE GENOMIC DNA]</scope>
    <source>
        <strain evidence="2 3">JBCS1880</strain>
    </source>
</reference>
<dbReference type="GO" id="GO:0016787">
    <property type="term" value="F:hydrolase activity"/>
    <property type="evidence" value="ECO:0007669"/>
    <property type="project" value="UniProtKB-KW"/>
</dbReference>
<dbReference type="InterPro" id="IPR029058">
    <property type="entry name" value="AB_hydrolase_fold"/>
</dbReference>
<dbReference type="EMBL" id="CP031641">
    <property type="protein sequence ID" value="AXO89065.1"/>
    <property type="molecule type" value="Genomic_DNA"/>
</dbReference>
<name>A0AAI8KBW8_9PSED</name>
<keyword evidence="3" id="KW-1185">Reference proteome</keyword>
<organism evidence="2 3">
    <name type="scientific">Pseudomonas parafulva</name>
    <dbReference type="NCBI Taxonomy" id="157782"/>
    <lineage>
        <taxon>Bacteria</taxon>
        <taxon>Pseudomonadati</taxon>
        <taxon>Pseudomonadota</taxon>
        <taxon>Gammaproteobacteria</taxon>
        <taxon>Pseudomonadales</taxon>
        <taxon>Pseudomonadaceae</taxon>
        <taxon>Pseudomonas</taxon>
    </lineage>
</organism>
<evidence type="ECO:0000259" key="1">
    <source>
        <dbReference type="Pfam" id="PF20408"/>
    </source>
</evidence>
<dbReference type="InterPro" id="IPR026555">
    <property type="entry name" value="NSL3/Tex30"/>
</dbReference>
<evidence type="ECO:0000313" key="3">
    <source>
        <dbReference type="Proteomes" id="UP000258127"/>
    </source>
</evidence>
<protein>
    <submittedName>
        <fullName evidence="2">Alpha/beta hydrolase</fullName>
    </submittedName>
</protein>
<keyword evidence="2" id="KW-0378">Hydrolase</keyword>
<feature type="domain" description="KANL3/Tex30 alpha/beta hydrolase-like" evidence="1">
    <location>
        <begin position="40"/>
        <end position="228"/>
    </location>
</feature>
<dbReference type="SUPFAM" id="SSF53474">
    <property type="entry name" value="alpha/beta-Hydrolases"/>
    <property type="match status" value="1"/>
</dbReference>
<dbReference type="RefSeq" id="WP_116888636.1">
    <property type="nucleotide sequence ID" value="NZ_CP031641.1"/>
</dbReference>